<gene>
    <name evidence="3" type="ORF">FF125_13385</name>
</gene>
<dbReference type="EMBL" id="CP040749">
    <property type="protein sequence ID" value="QCX39382.1"/>
    <property type="molecule type" value="Genomic_DNA"/>
</dbReference>
<proteinExistence type="predicted"/>
<dbReference type="InterPro" id="IPR052336">
    <property type="entry name" value="MlaD_Phospholipid_Transporter"/>
</dbReference>
<reference evidence="3 4" key="1">
    <citation type="submission" date="2019-05" db="EMBL/GenBank/DDBJ databases">
        <title>Algicella ahnfeltiae gen. nov., sp. nov., a novel marine bacterium of the family Flavobacteriaceae isolated from a red alga.</title>
        <authorList>
            <person name="Nedashkovskaya O.I."/>
            <person name="Kukhlevskiy A.D."/>
            <person name="Kim S.-G."/>
            <person name="Zhukova N.V."/>
            <person name="Mikhailov V.V."/>
        </authorList>
    </citation>
    <scope>NUCLEOTIDE SEQUENCE [LARGE SCALE GENOMIC DNA]</scope>
    <source>
        <strain evidence="3 4">10Alg115</strain>
    </source>
</reference>
<dbReference type="OrthoDB" id="9771725at2"/>
<organism evidence="3 4">
    <name type="scientific">Aureibaculum algae</name>
    <dbReference type="NCBI Taxonomy" id="2584122"/>
    <lineage>
        <taxon>Bacteria</taxon>
        <taxon>Pseudomonadati</taxon>
        <taxon>Bacteroidota</taxon>
        <taxon>Flavobacteriia</taxon>
        <taxon>Flavobacteriales</taxon>
        <taxon>Flavobacteriaceae</taxon>
        <taxon>Aureibaculum</taxon>
    </lineage>
</organism>
<dbReference type="RefSeq" id="WP_138950240.1">
    <property type="nucleotide sequence ID" value="NZ_CP040749.1"/>
</dbReference>
<keyword evidence="4" id="KW-1185">Reference proteome</keyword>
<feature type="domain" description="Mce/MlaD" evidence="2">
    <location>
        <begin position="41"/>
        <end position="116"/>
    </location>
</feature>
<keyword evidence="1" id="KW-1133">Transmembrane helix</keyword>
<dbReference type="InterPro" id="IPR003399">
    <property type="entry name" value="Mce/MlaD"/>
</dbReference>
<dbReference type="KEGG" id="fbe:FF125_13385"/>
<evidence type="ECO:0000313" key="4">
    <source>
        <dbReference type="Proteomes" id="UP000306229"/>
    </source>
</evidence>
<dbReference type="PANTHER" id="PTHR33371">
    <property type="entry name" value="INTERMEMBRANE PHOSPHOLIPID TRANSPORT SYSTEM BINDING PROTEIN MLAD-RELATED"/>
    <property type="match status" value="1"/>
</dbReference>
<evidence type="ECO:0000313" key="3">
    <source>
        <dbReference type="EMBL" id="QCX39382.1"/>
    </source>
</evidence>
<dbReference type="PANTHER" id="PTHR33371:SF4">
    <property type="entry name" value="INTERMEMBRANE PHOSPHOLIPID TRANSPORT SYSTEM BINDING PROTEIN MLAD"/>
    <property type="match status" value="1"/>
</dbReference>
<sequence length="328" mass="35959">MQQTKTQKFKLGLFIIVSTLLLIIALYFIGNKQNIFGKTFKISAVFNNVNGLQLGNNVRYSGINVGTVKSIEMINDTTICVDMIVEDKILQHLKKNALAAISSDGLVGSMIINIVPVKESSEALMSGDTIKSFSKISTSDMMSTLNTTNENAALLTSDLLKITTEVNQGKGTLGMLINDESLALNIKETFLTLKSASISASETIDKLNKIINSVNYNESVAAVLLSDSISAKKMKSIIQNLDYSSSKIDSVLTNINNVVIGIKSGDGALNYMINDTVFVKNIDSTMMNLKDGSTLLNENLEALKHNFLFRGYFKKLEKKKLKENNKDN</sequence>
<dbReference type="Pfam" id="PF02470">
    <property type="entry name" value="MlaD"/>
    <property type="match status" value="1"/>
</dbReference>
<evidence type="ECO:0000256" key="1">
    <source>
        <dbReference type="SAM" id="Phobius"/>
    </source>
</evidence>
<keyword evidence="1" id="KW-0472">Membrane</keyword>
<accession>A0A5B7TXE3</accession>
<feature type="transmembrane region" description="Helical" evidence="1">
    <location>
        <begin position="12"/>
        <end position="30"/>
    </location>
</feature>
<evidence type="ECO:0000259" key="2">
    <source>
        <dbReference type="Pfam" id="PF02470"/>
    </source>
</evidence>
<keyword evidence="1" id="KW-0812">Transmembrane</keyword>
<protein>
    <submittedName>
        <fullName evidence="3">MCE family protein</fullName>
    </submittedName>
</protein>
<dbReference type="Proteomes" id="UP000306229">
    <property type="component" value="Chromosome"/>
</dbReference>
<dbReference type="AlphaFoldDB" id="A0A5B7TXE3"/>
<name>A0A5B7TXE3_9FLAO</name>